<dbReference type="Proteomes" id="UP001143856">
    <property type="component" value="Unassembled WGS sequence"/>
</dbReference>
<sequence>MANLPNTAGEPGTGSLRRTVVEQEERTAAVQLWSGYLDRNEGVFWDGRVAEEGGGGGRGPETSGGSNWSDKDEDARTRRGKDGYEWDATGLYSIHGTTGSHGVCVVHT</sequence>
<comment type="caution">
    <text evidence="1">The sequence shown here is derived from an EMBL/GenBank/DDBJ whole genome shotgun (WGS) entry which is preliminary data.</text>
</comment>
<reference evidence="1" key="1">
    <citation type="submission" date="2022-10" db="EMBL/GenBank/DDBJ databases">
        <title>Genome Sequence of Xylaria curta.</title>
        <authorList>
            <person name="Buettner E."/>
        </authorList>
    </citation>
    <scope>NUCLEOTIDE SEQUENCE</scope>
    <source>
        <strain evidence="1">Babe10</strain>
    </source>
</reference>
<evidence type="ECO:0000313" key="2">
    <source>
        <dbReference type="Proteomes" id="UP001143856"/>
    </source>
</evidence>
<dbReference type="EMBL" id="JAPDGR010000230">
    <property type="protein sequence ID" value="KAJ2993129.1"/>
    <property type="molecule type" value="Genomic_DNA"/>
</dbReference>
<organism evidence="1 2">
    <name type="scientific">Xylaria curta</name>
    <dbReference type="NCBI Taxonomy" id="42375"/>
    <lineage>
        <taxon>Eukaryota</taxon>
        <taxon>Fungi</taxon>
        <taxon>Dikarya</taxon>
        <taxon>Ascomycota</taxon>
        <taxon>Pezizomycotina</taxon>
        <taxon>Sordariomycetes</taxon>
        <taxon>Xylariomycetidae</taxon>
        <taxon>Xylariales</taxon>
        <taxon>Xylariaceae</taxon>
        <taxon>Xylaria</taxon>
    </lineage>
</organism>
<gene>
    <name evidence="1" type="ORF">NUW58_g1937</name>
</gene>
<evidence type="ECO:0000313" key="1">
    <source>
        <dbReference type="EMBL" id="KAJ2993129.1"/>
    </source>
</evidence>
<proteinExistence type="predicted"/>
<protein>
    <submittedName>
        <fullName evidence="1">Uncharacterized protein</fullName>
    </submittedName>
</protein>
<name>A0ACC1PKH2_9PEZI</name>
<keyword evidence="2" id="KW-1185">Reference proteome</keyword>
<accession>A0ACC1PKH2</accession>